<protein>
    <recommendedName>
        <fullName evidence="4">NAD(P)-binding protein</fullName>
    </recommendedName>
</protein>
<feature type="region of interest" description="Disordered" evidence="1">
    <location>
        <begin position="129"/>
        <end position="224"/>
    </location>
</feature>
<dbReference type="SUPFAM" id="SSF51735">
    <property type="entry name" value="NAD(P)-binding Rossmann-fold domains"/>
    <property type="match status" value="1"/>
</dbReference>
<feature type="compositionally biased region" description="Low complexity" evidence="1">
    <location>
        <begin position="159"/>
        <end position="175"/>
    </location>
</feature>
<proteinExistence type="predicted"/>
<evidence type="ECO:0000313" key="2">
    <source>
        <dbReference type="EMBL" id="KAJ1724034.1"/>
    </source>
</evidence>
<dbReference type="InterPro" id="IPR036291">
    <property type="entry name" value="NAD(P)-bd_dom_sf"/>
</dbReference>
<organism evidence="2 3">
    <name type="scientific">Coemansia erecta</name>
    <dbReference type="NCBI Taxonomy" id="147472"/>
    <lineage>
        <taxon>Eukaryota</taxon>
        <taxon>Fungi</taxon>
        <taxon>Fungi incertae sedis</taxon>
        <taxon>Zoopagomycota</taxon>
        <taxon>Kickxellomycotina</taxon>
        <taxon>Kickxellomycetes</taxon>
        <taxon>Kickxellales</taxon>
        <taxon>Kickxellaceae</taxon>
        <taxon>Coemansia</taxon>
    </lineage>
</organism>
<gene>
    <name evidence="2" type="ORF">LPJ53_001671</name>
</gene>
<accession>A0A9W7XZL2</accession>
<name>A0A9W7XZL2_9FUNG</name>
<dbReference type="GO" id="GO:0016491">
    <property type="term" value="F:oxidoreductase activity"/>
    <property type="evidence" value="ECO:0007669"/>
    <property type="project" value="TreeGrafter"/>
</dbReference>
<keyword evidence="3" id="KW-1185">Reference proteome</keyword>
<dbReference type="PANTHER" id="PTHR43313:SF1">
    <property type="entry name" value="3BETA-HYDROXYSTEROID DEHYDROGENASE DHS-16"/>
    <property type="match status" value="1"/>
</dbReference>
<sequence length="522" mass="56639">MDSFLTNHFLYLLCSLFGFVASWALAVVDTVSNWWHAAVCSVLSLLPKARVKFPVCLPAEGYHPAVLVTGTSSGIGHDTAIALASCGYTVFAGVRTWEDGARVESDFMDSIRPEKISRNPWVASPWTTRLSTSLQRPSRGRRNTREPASRVSAANGIASSETVYSGSSNGSSSSGDEQVLHNERYLRGRRHKRTGRQKTNGVAANGKAGNKNRTTATPTQRHEQQCSTGVIIPLILDLTNAESVDLAYEKVKAELEKRQIPLAAVVNNAGVTAFGPMDISAPSFIDHCMAVNFHGPVRVTQRFMPLLRASSGRIVNISSIMSWLIGPGFGVYCASKAALSAASRAWHYELANNNISVSVLEPGITRTSLWHKVESQLEAHYARLNGRRPARRLQTLAATQTALPGDEAVASASPAGSPCRSILPSDDESAAALAATNGRCSTDQELYNPMIRRIKTSNELAPIFALPTYHAVAAIMHALTSRYPKSTYRVGWDARLMSLATWIASEETVEWLCRAIGIVSED</sequence>
<evidence type="ECO:0008006" key="4">
    <source>
        <dbReference type="Google" id="ProtNLM"/>
    </source>
</evidence>
<evidence type="ECO:0000256" key="1">
    <source>
        <dbReference type="SAM" id="MobiDB-lite"/>
    </source>
</evidence>
<comment type="caution">
    <text evidence="2">The sequence shown here is derived from an EMBL/GenBank/DDBJ whole genome shotgun (WGS) entry which is preliminary data.</text>
</comment>
<dbReference type="GO" id="GO:0008202">
    <property type="term" value="P:steroid metabolic process"/>
    <property type="evidence" value="ECO:0007669"/>
    <property type="project" value="TreeGrafter"/>
</dbReference>
<dbReference type="EMBL" id="JANBOJ010000044">
    <property type="protein sequence ID" value="KAJ1724034.1"/>
    <property type="molecule type" value="Genomic_DNA"/>
</dbReference>
<dbReference type="Proteomes" id="UP001149813">
    <property type="component" value="Unassembled WGS sequence"/>
</dbReference>
<dbReference type="Gene3D" id="3.40.50.720">
    <property type="entry name" value="NAD(P)-binding Rossmann-like Domain"/>
    <property type="match status" value="2"/>
</dbReference>
<dbReference type="Pfam" id="PF00106">
    <property type="entry name" value="adh_short"/>
    <property type="match status" value="1"/>
</dbReference>
<dbReference type="PANTHER" id="PTHR43313">
    <property type="entry name" value="SHORT-CHAIN DEHYDROGENASE/REDUCTASE FAMILY 9C"/>
    <property type="match status" value="1"/>
</dbReference>
<dbReference type="OrthoDB" id="2102561at2759"/>
<dbReference type="PRINTS" id="PR00080">
    <property type="entry name" value="SDRFAMILY"/>
</dbReference>
<evidence type="ECO:0000313" key="3">
    <source>
        <dbReference type="Proteomes" id="UP001149813"/>
    </source>
</evidence>
<feature type="compositionally biased region" description="Basic residues" evidence="1">
    <location>
        <begin position="187"/>
        <end position="196"/>
    </location>
</feature>
<dbReference type="AlphaFoldDB" id="A0A9W7XZL2"/>
<dbReference type="InterPro" id="IPR002347">
    <property type="entry name" value="SDR_fam"/>
</dbReference>
<reference evidence="2" key="1">
    <citation type="submission" date="2022-07" db="EMBL/GenBank/DDBJ databases">
        <title>Phylogenomic reconstructions and comparative analyses of Kickxellomycotina fungi.</title>
        <authorList>
            <person name="Reynolds N.K."/>
            <person name="Stajich J.E."/>
            <person name="Barry K."/>
            <person name="Grigoriev I.V."/>
            <person name="Crous P."/>
            <person name="Smith M.E."/>
        </authorList>
    </citation>
    <scope>NUCLEOTIDE SEQUENCE</scope>
    <source>
        <strain evidence="2">NBRC 32514</strain>
    </source>
</reference>